<organism evidence="2 3">
    <name type="scientific">Caldibacillus thermoamylovorans</name>
    <dbReference type="NCBI Taxonomy" id="35841"/>
    <lineage>
        <taxon>Bacteria</taxon>
        <taxon>Bacillati</taxon>
        <taxon>Bacillota</taxon>
        <taxon>Bacilli</taxon>
        <taxon>Bacillales</taxon>
        <taxon>Bacillaceae</taxon>
        <taxon>Caldibacillus</taxon>
    </lineage>
</organism>
<evidence type="ECO:0000313" key="2">
    <source>
        <dbReference type="EMBL" id="CED99884.1"/>
    </source>
</evidence>
<dbReference type="InterPro" id="IPR036689">
    <property type="entry name" value="ESAT-6-like_sf"/>
</dbReference>
<name>A0A090KMJ7_9BACI</name>
<dbReference type="EMBL" id="CCRF01000001">
    <property type="protein sequence ID" value="CED99884.1"/>
    <property type="molecule type" value="Genomic_DNA"/>
</dbReference>
<evidence type="ECO:0000256" key="1">
    <source>
        <dbReference type="SAM" id="Coils"/>
    </source>
</evidence>
<reference evidence="2 3" key="1">
    <citation type="submission" date="2014-07" db="EMBL/GenBank/DDBJ databases">
        <authorList>
            <person name="Wibberg Daniel"/>
        </authorList>
    </citation>
    <scope>NUCLEOTIDE SEQUENCE [LARGE SCALE GENOMIC DNA]</scope>
</reference>
<evidence type="ECO:0000313" key="3">
    <source>
        <dbReference type="Proteomes" id="UP000040576"/>
    </source>
</evidence>
<dbReference type="Gene3D" id="1.10.287.1060">
    <property type="entry name" value="ESAT-6-like"/>
    <property type="match status" value="1"/>
</dbReference>
<sequence length="90" mass="10537">MGDILEINTWAAELQSNRMEDYADDLRRLKSNLNDLEGNLTFVNQIKGFKDDFQQMTQLIKQYFKFLKTTAKLYRNTQKEIVSAAKSLIN</sequence>
<dbReference type="SUPFAM" id="SSF140453">
    <property type="entry name" value="EsxAB dimer-like"/>
    <property type="match status" value="1"/>
</dbReference>
<proteinExistence type="predicted"/>
<dbReference type="AlphaFoldDB" id="A0A090KMJ7"/>
<keyword evidence="1" id="KW-0175">Coiled coil</keyword>
<dbReference type="Proteomes" id="UP000040576">
    <property type="component" value="Unassembled WGS sequence"/>
</dbReference>
<keyword evidence="3" id="KW-1185">Reference proteome</keyword>
<gene>
    <name evidence="2" type="ORF">BT1A1_0008</name>
</gene>
<protein>
    <recommendedName>
        <fullName evidence="4">WXG100 family type VII secretion target</fullName>
    </recommendedName>
</protein>
<accession>A0A090KMJ7</accession>
<evidence type="ECO:0008006" key="4">
    <source>
        <dbReference type="Google" id="ProtNLM"/>
    </source>
</evidence>
<feature type="coiled-coil region" evidence="1">
    <location>
        <begin position="12"/>
        <end position="46"/>
    </location>
</feature>